<gene>
    <name evidence="2" type="ORF">HXX76_010583</name>
</gene>
<sequence>MAPPAASASSGLGPVSASPPPMGREAETALLLVQNMVVLGKQLRLPMSYKVLEREQKDAAAAAAAGDAAGGGRRVFGVVVHVHGDHAFKKYLQNCSSSDLLLYRGLLLQVETTADVSAITAARVQQAFLPKFENEGQDAAVADAVVAAATAGEDGAGAGARPTVVTIKHSGSLVTLSWDGGWAAKNSVANEFTAGGAALLRAHYDRRHPGNPAAAAAELQRLFDVMRERRLSLSFEMVTSSHGHHGQLPAAEYLVATAAHGLDPATAAPAFLGWLPFLELCAEVGLPANDTWLLAGHHMAAAARQALDVLALRGGPTAAALATLGQLVEEGAQTEPGCLHLPGAYPHDQWQGSRLEGFVVAAGQPLGEEELRRLRAVRDAMAAARLQLPAQQAAVKARLQAAAGGWVPQSAVPYSAAPADVKSRLEELLGNQAIPSLVDAPHPYLELPGGGRLYGRRALGRLGTPRLQALLEAEADAASGKRAETLREVAAAVAMAEDPTPDPLLVRAMRALAGGPEAAATLRYKKKMLMWTWPQQPHPAAAATAAPADADGAGGVVGYSLMTFVLRNGLPALRQGAATYGAYVDNLTRRSWGLPAGLAGQVQHFARCWAAWVGARGGADAVDSNRYLEVAEPFAAEFLRRRGAMAVSGRAEDAFQGVVICVDTPEPLTAALRRVLAPTAELQAGRLDGNTFSKALVPGGALLWLPPGSEPPKQLRNFLASGAAPFTWVVAAAAPRSGGAGDGSSSPDAKRQKGMAEAKLRTVTAALGADGAASRLRQVVVPAAEDDVDGAATARLAAELAAWLGRGSPLPSADPAVAAFFVTIPGAGKSVLTKWMEQPAERAAIEGGGKVSVKVLNSDTMKRTVKGFNPNRYWQEVAAATDACLGGGHVAVAVADKNLVPSPPGNIARALEPLRGLPGVATLALVPVVAGASTASAPAPAHAGADLYGGLPDLPFPLELVALCMMRTLQRKNHEGGLDGASAPAAATVVAMFAGFYRHKTLSELTAALRESGLFTHVAELPIMSGDGAAEAGGGGGRVPVEVLQHVAAGLREVNERAKPQLPAEWEARARELLLRPDTVAALQGLQRGLPEVRVDMERVLLAAISAAREAAAGGAGGGGAGGGGAGALMTEPSLSADIADLVVQPAAAGAGTAAAATAAAAAAPGLEEERVAYFSVAGIDEEALRAAARAVLPEPLHSRLRRGALHVTLWHRNDAGTGSRPELRRALMEQLGSPVELEVAALDVSPEVIAAQVTLLSADEAVTAKPYHHITLLVEKGHTAAEANQLPARLAAGEAGVERRPLPGGPLALTGVITAVAADEPAAAAGTPGGAGAAGAGGGKRPPVM</sequence>
<reference evidence="2" key="1">
    <citation type="journal article" date="2020" name="bioRxiv">
        <title>Comparative genomics of Chlamydomonas.</title>
        <authorList>
            <person name="Craig R.J."/>
            <person name="Hasan A.R."/>
            <person name="Ness R.W."/>
            <person name="Keightley P.D."/>
        </authorList>
    </citation>
    <scope>NUCLEOTIDE SEQUENCE</scope>
    <source>
        <strain evidence="2">SAG 7.73</strain>
    </source>
</reference>
<dbReference type="PANTHER" id="PTHR35460">
    <property type="entry name" value="TRNA LIGASE 1"/>
    <property type="match status" value="1"/>
</dbReference>
<dbReference type="GO" id="GO:0006388">
    <property type="term" value="P:tRNA splicing, via endonucleolytic cleavage and ligation"/>
    <property type="evidence" value="ECO:0007669"/>
    <property type="project" value="InterPro"/>
</dbReference>
<feature type="compositionally biased region" description="Gly residues" evidence="1">
    <location>
        <begin position="1328"/>
        <end position="1346"/>
    </location>
</feature>
<protein>
    <recommendedName>
        <fullName evidence="4">tRNA ligase phosphodiesterase domain-containing protein</fullName>
    </recommendedName>
</protein>
<evidence type="ECO:0000256" key="1">
    <source>
        <dbReference type="SAM" id="MobiDB-lite"/>
    </source>
</evidence>
<comment type="caution">
    <text evidence="2">The sequence shown here is derived from an EMBL/GenBank/DDBJ whole genome shotgun (WGS) entry which is preliminary data.</text>
</comment>
<dbReference type="GO" id="GO:0003972">
    <property type="term" value="F:RNA ligase (ATP) activity"/>
    <property type="evidence" value="ECO:0007669"/>
    <property type="project" value="InterPro"/>
</dbReference>
<evidence type="ECO:0000313" key="2">
    <source>
        <dbReference type="EMBL" id="KAG2429799.1"/>
    </source>
</evidence>
<evidence type="ECO:0000313" key="3">
    <source>
        <dbReference type="Proteomes" id="UP000650467"/>
    </source>
</evidence>
<feature type="region of interest" description="Disordered" evidence="1">
    <location>
        <begin position="1"/>
        <end position="21"/>
    </location>
</feature>
<proteinExistence type="predicted"/>
<feature type="compositionally biased region" description="Low complexity" evidence="1">
    <location>
        <begin position="1"/>
        <end position="16"/>
    </location>
</feature>
<dbReference type="Proteomes" id="UP000650467">
    <property type="component" value="Unassembled WGS sequence"/>
</dbReference>
<feature type="region of interest" description="Disordered" evidence="1">
    <location>
        <begin position="736"/>
        <end position="756"/>
    </location>
</feature>
<dbReference type="OrthoDB" id="535982at2759"/>
<accession>A0A835SX01</accession>
<feature type="compositionally biased region" description="Low complexity" evidence="1">
    <location>
        <begin position="736"/>
        <end position="747"/>
    </location>
</feature>
<dbReference type="EMBL" id="JAEHOC010000029">
    <property type="protein sequence ID" value="KAG2429799.1"/>
    <property type="molecule type" value="Genomic_DNA"/>
</dbReference>
<dbReference type="InterPro" id="IPR038837">
    <property type="entry name" value="tRNA_ligase_1"/>
</dbReference>
<name>A0A835SX01_CHLIN</name>
<dbReference type="PANTHER" id="PTHR35460:SF1">
    <property type="entry name" value="TRNA LIGASE 1"/>
    <property type="match status" value="1"/>
</dbReference>
<keyword evidence="3" id="KW-1185">Reference proteome</keyword>
<feature type="region of interest" description="Disordered" evidence="1">
    <location>
        <begin position="1324"/>
        <end position="1346"/>
    </location>
</feature>
<evidence type="ECO:0008006" key="4">
    <source>
        <dbReference type="Google" id="ProtNLM"/>
    </source>
</evidence>
<organism evidence="2 3">
    <name type="scientific">Chlamydomonas incerta</name>
    <dbReference type="NCBI Taxonomy" id="51695"/>
    <lineage>
        <taxon>Eukaryota</taxon>
        <taxon>Viridiplantae</taxon>
        <taxon>Chlorophyta</taxon>
        <taxon>core chlorophytes</taxon>
        <taxon>Chlorophyceae</taxon>
        <taxon>CS clade</taxon>
        <taxon>Chlamydomonadales</taxon>
        <taxon>Chlamydomonadaceae</taxon>
        <taxon>Chlamydomonas</taxon>
    </lineage>
</organism>